<dbReference type="InterPro" id="IPR036890">
    <property type="entry name" value="HATPase_C_sf"/>
</dbReference>
<sequence>MKEITVDANIETVAVVTEFVNQELEEVDCPPKLRMQIDVVIDEIFSNIAQYAYDGKTGKASVCVEFEDGNEVMVLTFKDSGKPYNPLENKEPDVTLSAEERPIGGLGIFMVKKMMDAVQYEYKECKNILQVKKRLKN</sequence>
<dbReference type="STRING" id="1732.SAMN02910417_00353"/>
<evidence type="ECO:0000313" key="3">
    <source>
        <dbReference type="EMBL" id="SDB05426.1"/>
    </source>
</evidence>
<proteinExistence type="predicted"/>
<dbReference type="CDD" id="cd16936">
    <property type="entry name" value="HATPase_RsbW-like"/>
    <property type="match status" value="1"/>
</dbReference>
<evidence type="ECO:0000313" key="4">
    <source>
        <dbReference type="Proteomes" id="UP000199228"/>
    </source>
</evidence>
<keyword evidence="4" id="KW-1185">Reference proteome</keyword>
<dbReference type="Proteomes" id="UP000199228">
    <property type="component" value="Unassembled WGS sequence"/>
</dbReference>
<evidence type="ECO:0000259" key="2">
    <source>
        <dbReference type="Pfam" id="PF13581"/>
    </source>
</evidence>
<keyword evidence="1" id="KW-0723">Serine/threonine-protein kinase</keyword>
<dbReference type="Pfam" id="PF13581">
    <property type="entry name" value="HATPase_c_2"/>
    <property type="match status" value="1"/>
</dbReference>
<dbReference type="Gene3D" id="3.30.565.10">
    <property type="entry name" value="Histidine kinase-like ATPase, C-terminal domain"/>
    <property type="match status" value="1"/>
</dbReference>
<reference evidence="3 4" key="1">
    <citation type="submission" date="2016-10" db="EMBL/GenBank/DDBJ databases">
        <authorList>
            <person name="de Groot N.N."/>
        </authorList>
    </citation>
    <scope>NUCLEOTIDE SEQUENCE [LARGE SCALE GENOMIC DNA]</scope>
    <source>
        <strain evidence="3 4">DSM 3217</strain>
    </source>
</reference>
<name>A0A1G6AAT3_EUBOX</name>
<gene>
    <name evidence="3" type="ORF">SAMN02910417_00353</name>
</gene>
<keyword evidence="3" id="KW-0418">Kinase</keyword>
<dbReference type="GO" id="GO:0004674">
    <property type="term" value="F:protein serine/threonine kinase activity"/>
    <property type="evidence" value="ECO:0007669"/>
    <property type="project" value="UniProtKB-KW"/>
</dbReference>
<keyword evidence="3" id="KW-0808">Transferase</keyword>
<organism evidence="3 4">
    <name type="scientific">Eubacterium oxidoreducens</name>
    <dbReference type="NCBI Taxonomy" id="1732"/>
    <lineage>
        <taxon>Bacteria</taxon>
        <taxon>Bacillati</taxon>
        <taxon>Bacillota</taxon>
        <taxon>Clostridia</taxon>
        <taxon>Eubacteriales</taxon>
        <taxon>Eubacteriaceae</taxon>
        <taxon>Eubacterium</taxon>
    </lineage>
</organism>
<dbReference type="AlphaFoldDB" id="A0A1G6AAT3"/>
<feature type="domain" description="Histidine kinase/HSP90-like ATPase" evidence="2">
    <location>
        <begin position="8"/>
        <end position="132"/>
    </location>
</feature>
<accession>A0A1G6AAT3</accession>
<dbReference type="InterPro" id="IPR050267">
    <property type="entry name" value="Anti-sigma-factor_SerPK"/>
</dbReference>
<dbReference type="EMBL" id="FMXR01000005">
    <property type="protein sequence ID" value="SDB05426.1"/>
    <property type="molecule type" value="Genomic_DNA"/>
</dbReference>
<dbReference type="PANTHER" id="PTHR35526">
    <property type="entry name" value="ANTI-SIGMA-F FACTOR RSBW-RELATED"/>
    <property type="match status" value="1"/>
</dbReference>
<protein>
    <submittedName>
        <fullName evidence="3">Anti-sigma regulatory factor (Ser/Thr protein kinase)</fullName>
    </submittedName>
</protein>
<evidence type="ECO:0000256" key="1">
    <source>
        <dbReference type="ARBA" id="ARBA00022527"/>
    </source>
</evidence>
<dbReference type="OrthoDB" id="9792240at2"/>
<dbReference type="PANTHER" id="PTHR35526:SF6">
    <property type="entry name" value="SLR1861 PROTEIN"/>
    <property type="match status" value="1"/>
</dbReference>
<dbReference type="InterPro" id="IPR003594">
    <property type="entry name" value="HATPase_dom"/>
</dbReference>
<dbReference type="RefSeq" id="WP_090171613.1">
    <property type="nucleotide sequence ID" value="NZ_FMXR01000005.1"/>
</dbReference>
<dbReference type="SUPFAM" id="SSF55874">
    <property type="entry name" value="ATPase domain of HSP90 chaperone/DNA topoisomerase II/histidine kinase"/>
    <property type="match status" value="1"/>
</dbReference>